<evidence type="ECO:0000259" key="3">
    <source>
        <dbReference type="Pfam" id="PF03816"/>
    </source>
</evidence>
<dbReference type="PANTHER" id="PTHR33392:SF6">
    <property type="entry name" value="POLYISOPRENYL-TEICHOIC ACID--PEPTIDOGLYCAN TEICHOIC ACID TRANSFERASE TAGU"/>
    <property type="match status" value="1"/>
</dbReference>
<sequence length="380" mass="40368">MPSNHRTWPQRLLLTFNISLAACCLVAAGGLGWAYSQASALPRIDVGASLSPPPPPGDPQNILLVGIDDGMTLGAGDPVLRGRSATLNTDTIMILRVDPKTQQAALLSLPRDLYVDLAGGGKGRINTALAIGGPERLIETIKQDFDIPINHYAMVNFQGFESLVAAIDGVPVYFPFGSRDQATGLFQYDPGCVTLSGDQALAYARSRHFEIYRPETKSWQQDPTSDFGRITRQQQFIKAALRKAVSKGIRNPFVLKDLLGVAQKNVTLDTEFSIQDLVDLGTQFRNFDPESLATYTPVASGTMVGAMSVLILDAPASQPIFDVFRGTASIPSGSAAPESTTTTGANGTPSTSMATTTTRPATTTTLSDFIPTAPAGTTCG</sequence>
<organism evidence="4">
    <name type="scientific">freshwater metagenome</name>
    <dbReference type="NCBI Taxonomy" id="449393"/>
    <lineage>
        <taxon>unclassified sequences</taxon>
        <taxon>metagenomes</taxon>
        <taxon>ecological metagenomes</taxon>
    </lineage>
</organism>
<evidence type="ECO:0000313" key="4">
    <source>
        <dbReference type="EMBL" id="CAB4615509.1"/>
    </source>
</evidence>
<feature type="domain" description="Cell envelope-related transcriptional attenuator" evidence="3">
    <location>
        <begin position="88"/>
        <end position="244"/>
    </location>
</feature>
<accession>A0A6J6HVC2</accession>
<reference evidence="4" key="1">
    <citation type="submission" date="2020-05" db="EMBL/GenBank/DDBJ databases">
        <authorList>
            <person name="Chiriac C."/>
            <person name="Salcher M."/>
            <person name="Ghai R."/>
            <person name="Kavagutti S V."/>
        </authorList>
    </citation>
    <scope>NUCLEOTIDE SEQUENCE</scope>
</reference>
<dbReference type="InterPro" id="IPR050922">
    <property type="entry name" value="LytR/CpsA/Psr_CW_biosynth"/>
</dbReference>
<dbReference type="EMBL" id="CAEZUP010000061">
    <property type="protein sequence ID" value="CAB4615509.1"/>
    <property type="molecule type" value="Genomic_DNA"/>
</dbReference>
<evidence type="ECO:0000256" key="2">
    <source>
        <dbReference type="SAM" id="Phobius"/>
    </source>
</evidence>
<dbReference type="Pfam" id="PF03816">
    <property type="entry name" value="LytR_cpsA_psr"/>
    <property type="match status" value="1"/>
</dbReference>
<name>A0A6J6HVC2_9ZZZZ</name>
<keyword evidence="2" id="KW-0812">Transmembrane</keyword>
<dbReference type="NCBIfam" id="TIGR00350">
    <property type="entry name" value="lytR_cpsA_psr"/>
    <property type="match status" value="1"/>
</dbReference>
<feature type="compositionally biased region" description="Low complexity" evidence="1">
    <location>
        <begin position="339"/>
        <end position="365"/>
    </location>
</feature>
<dbReference type="AlphaFoldDB" id="A0A6J6HVC2"/>
<feature type="transmembrane region" description="Helical" evidence="2">
    <location>
        <begin position="12"/>
        <end position="35"/>
    </location>
</feature>
<keyword evidence="2" id="KW-0472">Membrane</keyword>
<dbReference type="PROSITE" id="PS51257">
    <property type="entry name" value="PROKAR_LIPOPROTEIN"/>
    <property type="match status" value="1"/>
</dbReference>
<evidence type="ECO:0000256" key="1">
    <source>
        <dbReference type="SAM" id="MobiDB-lite"/>
    </source>
</evidence>
<dbReference type="PANTHER" id="PTHR33392">
    <property type="entry name" value="POLYISOPRENYL-TEICHOIC ACID--PEPTIDOGLYCAN TEICHOIC ACID TRANSFERASE TAGU"/>
    <property type="match status" value="1"/>
</dbReference>
<feature type="region of interest" description="Disordered" evidence="1">
    <location>
        <begin position="331"/>
        <end position="380"/>
    </location>
</feature>
<dbReference type="InterPro" id="IPR004474">
    <property type="entry name" value="LytR_CpsA_psr"/>
</dbReference>
<proteinExistence type="predicted"/>
<gene>
    <name evidence="4" type="ORF">UFOPK1835_01372</name>
</gene>
<keyword evidence="2" id="KW-1133">Transmembrane helix</keyword>
<protein>
    <submittedName>
        <fullName evidence="4">Unannotated protein</fullName>
    </submittedName>
</protein>
<dbReference type="Gene3D" id="3.40.630.190">
    <property type="entry name" value="LCP protein"/>
    <property type="match status" value="1"/>
</dbReference>